<protein>
    <recommendedName>
        <fullName evidence="1">Exportin-2 C-terminal domain-containing protein</fullName>
    </recommendedName>
</protein>
<gene>
    <name evidence="2" type="ORF">KIPB_004817</name>
</gene>
<dbReference type="AlphaFoldDB" id="A0A9K3CWK1"/>
<accession>A0A9K3CWK1</accession>
<evidence type="ECO:0000313" key="2">
    <source>
        <dbReference type="EMBL" id="GIQ83485.1"/>
    </source>
</evidence>
<dbReference type="GO" id="GO:0005049">
    <property type="term" value="F:nuclear export signal receptor activity"/>
    <property type="evidence" value="ECO:0007669"/>
    <property type="project" value="TreeGrafter"/>
</dbReference>
<reference evidence="2 3" key="1">
    <citation type="journal article" date="2018" name="PLoS ONE">
        <title>The draft genome of Kipferlia bialata reveals reductive genome evolution in fornicate parasites.</title>
        <authorList>
            <person name="Tanifuji G."/>
            <person name="Takabayashi S."/>
            <person name="Kume K."/>
            <person name="Takagi M."/>
            <person name="Nakayama T."/>
            <person name="Kamikawa R."/>
            <person name="Inagaki Y."/>
            <person name="Hashimoto T."/>
        </authorList>
    </citation>
    <scope>NUCLEOTIDE SEQUENCE [LARGE SCALE GENOMIC DNA]</scope>
    <source>
        <strain evidence="2">NY0173</strain>
    </source>
</reference>
<dbReference type="GO" id="GO:0006611">
    <property type="term" value="P:protein export from nucleus"/>
    <property type="evidence" value="ECO:0007669"/>
    <property type="project" value="TreeGrafter"/>
</dbReference>
<name>A0A9K3CWK1_9EUKA</name>
<keyword evidence="3" id="KW-1185">Reference proteome</keyword>
<dbReference type="InterPro" id="IPR016024">
    <property type="entry name" value="ARM-type_fold"/>
</dbReference>
<sequence length="396" mass="42253">LGNQYVLSLVPSLLSYATVYPCSVLVQISEHLLNAITEIAKNPTHPEFNHSAFEAIGCAVAALKTQLDQAPSQEVQSALATVTARTIAAFQVVSAADVEEFVPYLFQLLSLVVLAHSGLALPAQLGGGLFASTYNSDNYKHSANVPALIMLLRAYLRAAKDTVRPQLQAVFGVAAHLMGRESQNHHGFDMMMEIAHAFGPECVPALPAIISTALQGLQKQGRITPKYKRRCIVLFSQLSIILGPEPVVAAFASAGPTLLDQVVATQIQPHIGFVKQPTERATAAVGLARLFSQVSSPQTKAALLDCVAKLLAGFAQSAEAGKTRQEKNAERRAAAIREVASKQSFKASFSELTSCKLPVLVLVDQASVVETVRQTLRVSAAQVSQLGTNPELIPTV</sequence>
<comment type="caution">
    <text evidence="2">The sequence shown here is derived from an EMBL/GenBank/DDBJ whole genome shotgun (WGS) entry which is preliminary data.</text>
</comment>
<dbReference type="SUPFAM" id="SSF48371">
    <property type="entry name" value="ARM repeat"/>
    <property type="match status" value="1"/>
</dbReference>
<dbReference type="OrthoDB" id="3268246at2759"/>
<dbReference type="Gene3D" id="1.25.10.10">
    <property type="entry name" value="Leucine-rich Repeat Variant"/>
    <property type="match status" value="1"/>
</dbReference>
<proteinExistence type="predicted"/>
<dbReference type="PANTHER" id="PTHR10997:SF8">
    <property type="entry name" value="EXPORTIN-2"/>
    <property type="match status" value="1"/>
</dbReference>
<dbReference type="GO" id="GO:0005635">
    <property type="term" value="C:nuclear envelope"/>
    <property type="evidence" value="ECO:0007669"/>
    <property type="project" value="TreeGrafter"/>
</dbReference>
<evidence type="ECO:0000313" key="3">
    <source>
        <dbReference type="Proteomes" id="UP000265618"/>
    </source>
</evidence>
<dbReference type="GO" id="GO:0006606">
    <property type="term" value="P:protein import into nucleus"/>
    <property type="evidence" value="ECO:0007669"/>
    <property type="project" value="TreeGrafter"/>
</dbReference>
<dbReference type="Proteomes" id="UP000265618">
    <property type="component" value="Unassembled WGS sequence"/>
</dbReference>
<dbReference type="InterPro" id="IPR005043">
    <property type="entry name" value="XPO2_C"/>
</dbReference>
<dbReference type="InterPro" id="IPR011989">
    <property type="entry name" value="ARM-like"/>
</dbReference>
<evidence type="ECO:0000259" key="1">
    <source>
        <dbReference type="Pfam" id="PF03378"/>
    </source>
</evidence>
<dbReference type="GO" id="GO:0005829">
    <property type="term" value="C:cytosol"/>
    <property type="evidence" value="ECO:0007669"/>
    <property type="project" value="TreeGrafter"/>
</dbReference>
<dbReference type="Pfam" id="PF03378">
    <property type="entry name" value="CAS_CSE1"/>
    <property type="match status" value="1"/>
</dbReference>
<organism evidence="2 3">
    <name type="scientific">Kipferlia bialata</name>
    <dbReference type="NCBI Taxonomy" id="797122"/>
    <lineage>
        <taxon>Eukaryota</taxon>
        <taxon>Metamonada</taxon>
        <taxon>Carpediemonas-like organisms</taxon>
        <taxon>Kipferlia</taxon>
    </lineage>
</organism>
<feature type="domain" description="Exportin-2 C-terminal" evidence="1">
    <location>
        <begin position="3"/>
        <end position="357"/>
    </location>
</feature>
<dbReference type="EMBL" id="BDIP01001067">
    <property type="protein sequence ID" value="GIQ83485.1"/>
    <property type="molecule type" value="Genomic_DNA"/>
</dbReference>
<dbReference type="PANTHER" id="PTHR10997">
    <property type="entry name" value="IMPORTIN-7, 8, 11"/>
    <property type="match status" value="1"/>
</dbReference>
<feature type="non-terminal residue" evidence="2">
    <location>
        <position position="1"/>
    </location>
</feature>
<dbReference type="GO" id="GO:0031267">
    <property type="term" value="F:small GTPase binding"/>
    <property type="evidence" value="ECO:0007669"/>
    <property type="project" value="InterPro"/>
</dbReference>